<protein>
    <recommendedName>
        <fullName evidence="3">DUF1127 domain-containing protein</fullName>
    </recommendedName>
</protein>
<dbReference type="AlphaFoldDB" id="A0A238J016"/>
<reference evidence="1 2" key="1">
    <citation type="submission" date="2017-05" db="EMBL/GenBank/DDBJ databases">
        <authorList>
            <person name="Song R."/>
            <person name="Chenine A.L."/>
            <person name="Ruprecht R.M."/>
        </authorList>
    </citation>
    <scope>NUCLEOTIDE SEQUENCE [LARGE SCALE GENOMIC DNA]</scope>
    <source>
        <strain evidence="1 2">CECT 8489</strain>
    </source>
</reference>
<proteinExistence type="predicted"/>
<name>A0A238J016_9RHOB</name>
<evidence type="ECO:0000313" key="1">
    <source>
        <dbReference type="EMBL" id="SMX24058.1"/>
    </source>
</evidence>
<dbReference type="OrthoDB" id="8084764at2"/>
<evidence type="ECO:0008006" key="3">
    <source>
        <dbReference type="Google" id="ProtNLM"/>
    </source>
</evidence>
<gene>
    <name evidence="1" type="ORF">BOA8489_02173</name>
</gene>
<dbReference type="EMBL" id="FXXQ01000007">
    <property type="protein sequence ID" value="SMX24058.1"/>
    <property type="molecule type" value="Genomic_DNA"/>
</dbReference>
<keyword evidence="2" id="KW-1185">Reference proteome</keyword>
<dbReference type="RefSeq" id="WP_093974031.1">
    <property type="nucleotide sequence ID" value="NZ_FXXQ01000007.1"/>
</dbReference>
<accession>A0A238J016</accession>
<evidence type="ECO:0000313" key="2">
    <source>
        <dbReference type="Proteomes" id="UP000201838"/>
    </source>
</evidence>
<organism evidence="1 2">
    <name type="scientific">Boseongicola aestuarii</name>
    <dbReference type="NCBI Taxonomy" id="1470561"/>
    <lineage>
        <taxon>Bacteria</taxon>
        <taxon>Pseudomonadati</taxon>
        <taxon>Pseudomonadota</taxon>
        <taxon>Alphaproteobacteria</taxon>
        <taxon>Rhodobacterales</taxon>
        <taxon>Paracoccaceae</taxon>
        <taxon>Boseongicola</taxon>
    </lineage>
</organism>
<sequence>MTTFTTNTTQPNTQISSAPHRFMRKARKCLIEWQARRKQITYLRHLKSGDLRDIGLIEHDISAAGWLPLSTDAAMTLHRASLSRSGNW</sequence>
<dbReference type="Proteomes" id="UP000201838">
    <property type="component" value="Unassembled WGS sequence"/>
</dbReference>